<organism evidence="1">
    <name type="scientific">Anguilla anguilla</name>
    <name type="common">European freshwater eel</name>
    <name type="synonym">Muraena anguilla</name>
    <dbReference type="NCBI Taxonomy" id="7936"/>
    <lineage>
        <taxon>Eukaryota</taxon>
        <taxon>Metazoa</taxon>
        <taxon>Chordata</taxon>
        <taxon>Craniata</taxon>
        <taxon>Vertebrata</taxon>
        <taxon>Euteleostomi</taxon>
        <taxon>Actinopterygii</taxon>
        <taxon>Neopterygii</taxon>
        <taxon>Teleostei</taxon>
        <taxon>Anguilliformes</taxon>
        <taxon>Anguillidae</taxon>
        <taxon>Anguilla</taxon>
    </lineage>
</organism>
<dbReference type="AlphaFoldDB" id="A0A0E9PKE1"/>
<evidence type="ECO:0000313" key="1">
    <source>
        <dbReference type="EMBL" id="JAH04979.1"/>
    </source>
</evidence>
<proteinExistence type="predicted"/>
<protein>
    <submittedName>
        <fullName evidence="1">Uncharacterized protein</fullName>
    </submittedName>
</protein>
<accession>A0A0E9PKE1</accession>
<dbReference type="EMBL" id="GBXM01103598">
    <property type="protein sequence ID" value="JAH04979.1"/>
    <property type="molecule type" value="Transcribed_RNA"/>
</dbReference>
<reference evidence="1" key="2">
    <citation type="journal article" date="2015" name="Fish Shellfish Immunol.">
        <title>Early steps in the European eel (Anguilla anguilla)-Vibrio vulnificus interaction in the gills: Role of the RtxA13 toxin.</title>
        <authorList>
            <person name="Callol A."/>
            <person name="Pajuelo D."/>
            <person name="Ebbesson L."/>
            <person name="Teles M."/>
            <person name="MacKenzie S."/>
            <person name="Amaro C."/>
        </authorList>
    </citation>
    <scope>NUCLEOTIDE SEQUENCE</scope>
</reference>
<sequence length="52" mass="6230">MFSNFKQLKMYGYFHNNLFLECNMKSAFRKYFLYGGVFPCPYIAFKNIANVL</sequence>
<reference evidence="1" key="1">
    <citation type="submission" date="2014-11" db="EMBL/GenBank/DDBJ databases">
        <authorList>
            <person name="Amaro Gonzalez C."/>
        </authorList>
    </citation>
    <scope>NUCLEOTIDE SEQUENCE</scope>
</reference>
<name>A0A0E9PKE1_ANGAN</name>